<name>D8LRT3_ECTSI</name>
<dbReference type="Proteomes" id="UP000002630">
    <property type="component" value="Linkage Group LG06"/>
</dbReference>
<dbReference type="OrthoDB" id="239865at2759"/>
<dbReference type="SUPFAM" id="SSF50978">
    <property type="entry name" value="WD40 repeat-like"/>
    <property type="match status" value="1"/>
</dbReference>
<dbReference type="EMBL" id="FN648926">
    <property type="protein sequence ID" value="CBN73850.1"/>
    <property type="molecule type" value="Genomic_DNA"/>
</dbReference>
<dbReference type="InParanoid" id="D8LRT3"/>
<dbReference type="PANTHER" id="PTHR13211:SF0">
    <property type="entry name" value="TELOMERASE CAJAL BODY PROTEIN 1"/>
    <property type="match status" value="1"/>
</dbReference>
<dbReference type="InterPro" id="IPR015943">
    <property type="entry name" value="WD40/YVTN_repeat-like_dom_sf"/>
</dbReference>
<organism evidence="1 2">
    <name type="scientific">Ectocarpus siliculosus</name>
    <name type="common">Brown alga</name>
    <name type="synonym">Conferva siliculosa</name>
    <dbReference type="NCBI Taxonomy" id="2880"/>
    <lineage>
        <taxon>Eukaryota</taxon>
        <taxon>Sar</taxon>
        <taxon>Stramenopiles</taxon>
        <taxon>Ochrophyta</taxon>
        <taxon>PX clade</taxon>
        <taxon>Phaeophyceae</taxon>
        <taxon>Ectocarpales</taxon>
        <taxon>Ectocarpaceae</taxon>
        <taxon>Ectocarpus</taxon>
    </lineage>
</organism>
<sequence length="303" mass="33128">MNQTANDGSSATLAPTVEVDEMELDKVSGSLDFSFLRPLCVARRTFNSRQDVALGLPTANNFLKGASFSPDGTCLLTSSDDTVLRVFEVPGHALRGEKRQAPSDTVDDAASSAHFDITDDWSPCLYSVEGETVYDFAWYPHMSSSEPATSVFVSTSRDHPLHMWDAFTGNLRATYRAYDHLDEVVAANSVCFNTAGGKIFAGYNRMIRIFDVSQPGRSFEARPTCKTRKSKTGQRGIISALAFCPESSGGGLFAAGSYAKTICLYSENRQSCTRCSRVGDANNGRRYTPQVCTQRPVSLLWLT</sequence>
<dbReference type="Pfam" id="PF00400">
    <property type="entry name" value="WD40"/>
    <property type="match status" value="1"/>
</dbReference>
<keyword evidence="2" id="KW-1185">Reference proteome</keyword>
<evidence type="ECO:0008006" key="3">
    <source>
        <dbReference type="Google" id="ProtNLM"/>
    </source>
</evidence>
<evidence type="ECO:0000313" key="2">
    <source>
        <dbReference type="Proteomes" id="UP000002630"/>
    </source>
</evidence>
<dbReference type="SMART" id="SM00320">
    <property type="entry name" value="WD40"/>
    <property type="match status" value="4"/>
</dbReference>
<dbReference type="STRING" id="2880.D8LRT3"/>
<dbReference type="InterPro" id="IPR001680">
    <property type="entry name" value="WD40_rpt"/>
</dbReference>
<reference evidence="1 2" key="1">
    <citation type="journal article" date="2010" name="Nature">
        <title>The Ectocarpus genome and the independent evolution of multicellularity in brown algae.</title>
        <authorList>
            <person name="Cock J.M."/>
            <person name="Sterck L."/>
            <person name="Rouze P."/>
            <person name="Scornet D."/>
            <person name="Allen A.E."/>
            <person name="Amoutzias G."/>
            <person name="Anthouard V."/>
            <person name="Artiguenave F."/>
            <person name="Aury J.M."/>
            <person name="Badger J.H."/>
            <person name="Beszteri B."/>
            <person name="Billiau K."/>
            <person name="Bonnet E."/>
            <person name="Bothwell J.H."/>
            <person name="Bowler C."/>
            <person name="Boyen C."/>
            <person name="Brownlee C."/>
            <person name="Carrano C.J."/>
            <person name="Charrier B."/>
            <person name="Cho G.Y."/>
            <person name="Coelho S.M."/>
            <person name="Collen J."/>
            <person name="Corre E."/>
            <person name="Da Silva C."/>
            <person name="Delage L."/>
            <person name="Delaroque N."/>
            <person name="Dittami S.M."/>
            <person name="Doulbeau S."/>
            <person name="Elias M."/>
            <person name="Farnham G."/>
            <person name="Gachon C.M."/>
            <person name="Gschloessl B."/>
            <person name="Heesch S."/>
            <person name="Jabbari K."/>
            <person name="Jubin C."/>
            <person name="Kawai H."/>
            <person name="Kimura K."/>
            <person name="Kloareg B."/>
            <person name="Kupper F.C."/>
            <person name="Lang D."/>
            <person name="Le Bail A."/>
            <person name="Leblanc C."/>
            <person name="Lerouge P."/>
            <person name="Lohr M."/>
            <person name="Lopez P.J."/>
            <person name="Martens C."/>
            <person name="Maumus F."/>
            <person name="Michel G."/>
            <person name="Miranda-Saavedra D."/>
            <person name="Morales J."/>
            <person name="Moreau H."/>
            <person name="Motomura T."/>
            <person name="Nagasato C."/>
            <person name="Napoli C.A."/>
            <person name="Nelson D.R."/>
            <person name="Nyvall-Collen P."/>
            <person name="Peters A.F."/>
            <person name="Pommier C."/>
            <person name="Potin P."/>
            <person name="Poulain J."/>
            <person name="Quesneville H."/>
            <person name="Read B."/>
            <person name="Rensing S.A."/>
            <person name="Ritter A."/>
            <person name="Rousvoal S."/>
            <person name="Samanta M."/>
            <person name="Samson G."/>
            <person name="Schroeder D.C."/>
            <person name="Segurens B."/>
            <person name="Strittmatter M."/>
            <person name="Tonon T."/>
            <person name="Tregear J.W."/>
            <person name="Valentin K."/>
            <person name="von Dassow P."/>
            <person name="Yamagishi T."/>
            <person name="Van de Peer Y."/>
            <person name="Wincker P."/>
        </authorList>
    </citation>
    <scope>NUCLEOTIDE SEQUENCE [LARGE SCALE GENOMIC DNA]</scope>
    <source>
        <strain evidence="2">Ec32 / CCAP1310/4</strain>
    </source>
</reference>
<evidence type="ECO:0000313" key="1">
    <source>
        <dbReference type="EMBL" id="CBN73850.1"/>
    </source>
</evidence>
<proteinExistence type="predicted"/>
<dbReference type="AlphaFoldDB" id="D8LRT3"/>
<dbReference type="EMBL" id="FN649731">
    <property type="protein sequence ID" value="CBN73850.1"/>
    <property type="molecule type" value="Genomic_DNA"/>
</dbReference>
<dbReference type="OMA" id="KPINAVG"/>
<gene>
    <name evidence="1" type="ORF">Esi_0007_0153</name>
</gene>
<dbReference type="eggNOG" id="KOG2919">
    <property type="taxonomic scope" value="Eukaryota"/>
</dbReference>
<protein>
    <recommendedName>
        <fullName evidence="3">Telomerase Cajal body protein 1</fullName>
    </recommendedName>
</protein>
<accession>D8LRT3</accession>
<dbReference type="PANTHER" id="PTHR13211">
    <property type="entry name" value="TELOMERASE CAJAL BODY PROTEIN 1"/>
    <property type="match status" value="1"/>
</dbReference>
<dbReference type="Gene3D" id="2.130.10.10">
    <property type="entry name" value="YVTN repeat-like/Quinoprotein amine dehydrogenase"/>
    <property type="match status" value="1"/>
</dbReference>
<dbReference type="InterPro" id="IPR051150">
    <property type="entry name" value="SWT21/TCAB1_mRNA_Telomere"/>
</dbReference>
<dbReference type="InterPro" id="IPR036322">
    <property type="entry name" value="WD40_repeat_dom_sf"/>
</dbReference>